<dbReference type="AlphaFoldDB" id="A0AAU7DNZ9"/>
<dbReference type="GO" id="GO:0031071">
    <property type="term" value="F:cysteine desulfurase activity"/>
    <property type="evidence" value="ECO:0007669"/>
    <property type="project" value="UniProtKB-EC"/>
</dbReference>
<dbReference type="GO" id="GO:0046872">
    <property type="term" value="F:metal ion binding"/>
    <property type="evidence" value="ECO:0007669"/>
    <property type="project" value="UniProtKB-KW"/>
</dbReference>
<evidence type="ECO:0000256" key="7">
    <source>
        <dbReference type="ARBA" id="ARBA00023004"/>
    </source>
</evidence>
<dbReference type="SUPFAM" id="SSF53383">
    <property type="entry name" value="PLP-dependent transferases"/>
    <property type="match status" value="1"/>
</dbReference>
<dbReference type="Gene3D" id="1.10.260.50">
    <property type="match status" value="1"/>
</dbReference>
<dbReference type="Gene3D" id="3.40.640.10">
    <property type="entry name" value="Type I PLP-dependent aspartate aminotransferase-like (Major domain)"/>
    <property type="match status" value="1"/>
</dbReference>
<dbReference type="GO" id="GO:0051536">
    <property type="term" value="F:iron-sulfur cluster binding"/>
    <property type="evidence" value="ECO:0007669"/>
    <property type="project" value="UniProtKB-KW"/>
</dbReference>
<comment type="similarity">
    <text evidence="2">Belongs to the class-V pyridoxal-phosphate-dependent aminotransferase family. NifS/IscS subfamily.</text>
</comment>
<dbReference type="Gene3D" id="3.90.1150.10">
    <property type="entry name" value="Aspartate Aminotransferase, domain 1"/>
    <property type="match status" value="1"/>
</dbReference>
<dbReference type="RefSeq" id="WP_348264260.1">
    <property type="nucleotide sequence ID" value="NZ_CP121196.1"/>
</dbReference>
<dbReference type="EMBL" id="CP121196">
    <property type="protein sequence ID" value="XBH19044.1"/>
    <property type="molecule type" value="Genomic_DNA"/>
</dbReference>
<dbReference type="PANTHER" id="PTHR11601">
    <property type="entry name" value="CYSTEINE DESULFURYLASE FAMILY MEMBER"/>
    <property type="match status" value="1"/>
</dbReference>
<protein>
    <recommendedName>
        <fullName evidence="3">cysteine desulfurase</fullName>
        <ecNumber evidence="3">2.8.1.7</ecNumber>
    </recommendedName>
</protein>
<dbReference type="PROSITE" id="PS00595">
    <property type="entry name" value="AA_TRANSFER_CLASS_5"/>
    <property type="match status" value="1"/>
</dbReference>
<keyword evidence="4" id="KW-0808">Transferase</keyword>
<dbReference type="InterPro" id="IPR015422">
    <property type="entry name" value="PyrdxlP-dep_Trfase_small"/>
</dbReference>
<reference evidence="12" key="1">
    <citation type="submission" date="2023-03" db="EMBL/GenBank/DDBJ databases">
        <title>Edaphobacter sp.</title>
        <authorList>
            <person name="Huber K.J."/>
            <person name="Papendorf J."/>
            <person name="Pilke C."/>
            <person name="Bunk B."/>
            <person name="Sproeer C."/>
            <person name="Pester M."/>
        </authorList>
    </citation>
    <scope>NUCLEOTIDE SEQUENCE</scope>
    <source>
        <strain evidence="12">DSM 110680</strain>
    </source>
</reference>
<evidence type="ECO:0000256" key="3">
    <source>
        <dbReference type="ARBA" id="ARBA00012239"/>
    </source>
</evidence>
<evidence type="ECO:0000256" key="6">
    <source>
        <dbReference type="ARBA" id="ARBA00022898"/>
    </source>
</evidence>
<dbReference type="InterPro" id="IPR015424">
    <property type="entry name" value="PyrdxlP-dep_Trfase"/>
</dbReference>
<evidence type="ECO:0000313" key="12">
    <source>
        <dbReference type="EMBL" id="XBH19044.1"/>
    </source>
</evidence>
<dbReference type="PIRSF" id="PIRSF005572">
    <property type="entry name" value="NifS"/>
    <property type="match status" value="1"/>
</dbReference>
<name>A0AAU7DNZ9_9BACT</name>
<evidence type="ECO:0000256" key="10">
    <source>
        <dbReference type="RuleBase" id="RU004504"/>
    </source>
</evidence>
<dbReference type="InterPro" id="IPR015421">
    <property type="entry name" value="PyrdxlP-dep_Trfase_major"/>
</dbReference>
<evidence type="ECO:0000259" key="11">
    <source>
        <dbReference type="Pfam" id="PF00266"/>
    </source>
</evidence>
<proteinExistence type="inferred from homology"/>
<evidence type="ECO:0000256" key="9">
    <source>
        <dbReference type="ARBA" id="ARBA00050776"/>
    </source>
</evidence>
<evidence type="ECO:0000256" key="1">
    <source>
        <dbReference type="ARBA" id="ARBA00001933"/>
    </source>
</evidence>
<dbReference type="PANTHER" id="PTHR11601:SF34">
    <property type="entry name" value="CYSTEINE DESULFURASE"/>
    <property type="match status" value="1"/>
</dbReference>
<evidence type="ECO:0000256" key="4">
    <source>
        <dbReference type="ARBA" id="ARBA00022679"/>
    </source>
</evidence>
<evidence type="ECO:0000256" key="2">
    <source>
        <dbReference type="ARBA" id="ARBA00006490"/>
    </source>
</evidence>
<keyword evidence="7" id="KW-0408">Iron</keyword>
<dbReference type="InterPro" id="IPR020578">
    <property type="entry name" value="Aminotrans_V_PyrdxlP_BS"/>
</dbReference>
<gene>
    <name evidence="12" type="ORF">P8935_06930</name>
</gene>
<comment type="catalytic activity">
    <reaction evidence="9">
        <text>(sulfur carrier)-H + L-cysteine = (sulfur carrier)-SH + L-alanine</text>
        <dbReference type="Rhea" id="RHEA:43892"/>
        <dbReference type="Rhea" id="RHEA-COMP:14737"/>
        <dbReference type="Rhea" id="RHEA-COMP:14739"/>
        <dbReference type="ChEBI" id="CHEBI:29917"/>
        <dbReference type="ChEBI" id="CHEBI:35235"/>
        <dbReference type="ChEBI" id="CHEBI:57972"/>
        <dbReference type="ChEBI" id="CHEBI:64428"/>
        <dbReference type="EC" id="2.8.1.7"/>
    </reaction>
</comment>
<keyword evidence="5" id="KW-0479">Metal-binding</keyword>
<dbReference type="InterPro" id="IPR016454">
    <property type="entry name" value="Cysteine_dSase"/>
</dbReference>
<evidence type="ECO:0000256" key="5">
    <source>
        <dbReference type="ARBA" id="ARBA00022723"/>
    </source>
</evidence>
<comment type="cofactor">
    <cofactor evidence="1 10">
        <name>pyridoxal 5'-phosphate</name>
        <dbReference type="ChEBI" id="CHEBI:597326"/>
    </cofactor>
</comment>
<feature type="domain" description="Aminotransferase class V" evidence="11">
    <location>
        <begin position="11"/>
        <end position="374"/>
    </location>
</feature>
<evidence type="ECO:0000256" key="8">
    <source>
        <dbReference type="ARBA" id="ARBA00023014"/>
    </source>
</evidence>
<dbReference type="InterPro" id="IPR000192">
    <property type="entry name" value="Aminotrans_V_dom"/>
</dbReference>
<organism evidence="12">
    <name type="scientific">Telmatobacter sp. DSM 110680</name>
    <dbReference type="NCBI Taxonomy" id="3036704"/>
    <lineage>
        <taxon>Bacteria</taxon>
        <taxon>Pseudomonadati</taxon>
        <taxon>Acidobacteriota</taxon>
        <taxon>Terriglobia</taxon>
        <taxon>Terriglobales</taxon>
        <taxon>Acidobacteriaceae</taxon>
        <taxon>Telmatobacter</taxon>
    </lineage>
</organism>
<keyword evidence="8" id="KW-0411">Iron-sulfur</keyword>
<dbReference type="Pfam" id="PF00266">
    <property type="entry name" value="Aminotran_5"/>
    <property type="match status" value="1"/>
</dbReference>
<sequence length="397" mass="42060">MSTGNAPGTRVYMDANATTPLLPEVVDAMRPYWIEQFGNASSIHLDGQQARTGLDRARETLAEFFNCHEAEVVFNSGGTEGDNTALFGLLHPGDHLITTSIEHSAILQAAKKLEHFGVQTTYVAPQPSGLIDPTDILRAIRPETRLISVMLANNETGVLQPVSEIGKIAADTGCFFHIDAVQGAGKVKFDVRQFGCHLLSISGHKVHGPKGVGAMFVRRGTPVESLIVGGSHERRRRAGTENVPGIVGLAKAVELAMHSIEDGTIARLAGLRDKLEAGILALPGTGLNGVMPNGKPAPRAANTTNIWFDNLEGEALFIGLDLKGIAVSGGSACHSGATEPSHVLMAMGLDKARARASLRFSLLKTVTEAQIDRVLQVVPEAVQQLRTLSPVAAGTLS</sequence>
<dbReference type="EC" id="2.8.1.7" evidence="3"/>
<keyword evidence="6" id="KW-0663">Pyridoxal phosphate</keyword>
<accession>A0AAU7DNZ9</accession>